<organism evidence="9 10">
    <name type="scientific">Brockia lithotrophica</name>
    <dbReference type="NCBI Taxonomy" id="933949"/>
    <lineage>
        <taxon>Bacteria</taxon>
        <taxon>Bacillati</taxon>
        <taxon>Bacillota</taxon>
        <taxon>Bacilli</taxon>
        <taxon>Bacillales</taxon>
        <taxon>Bacillales Family X. Incertae Sedis</taxon>
        <taxon>Brockia</taxon>
    </lineage>
</organism>
<evidence type="ECO:0000259" key="8">
    <source>
        <dbReference type="Pfam" id="PF03772"/>
    </source>
</evidence>
<protein>
    <submittedName>
        <fullName evidence="9">Competence protein</fullName>
    </submittedName>
</protein>
<evidence type="ECO:0000256" key="1">
    <source>
        <dbReference type="ARBA" id="ARBA00004651"/>
    </source>
</evidence>
<dbReference type="InterPro" id="IPR004477">
    <property type="entry name" value="ComEC_N"/>
</dbReference>
<evidence type="ECO:0000313" key="10">
    <source>
        <dbReference type="Proteomes" id="UP000244016"/>
    </source>
</evidence>
<accession>A0A2T5G5Q5</accession>
<name>A0A2T5G5Q5_9BACL</name>
<dbReference type="AlphaFoldDB" id="A0A2T5G5Q5"/>
<dbReference type="GO" id="GO:0005886">
    <property type="term" value="C:plasma membrane"/>
    <property type="evidence" value="ECO:0007669"/>
    <property type="project" value="UniProtKB-SubCell"/>
</dbReference>
<feature type="transmembrane region" description="Helical" evidence="7">
    <location>
        <begin position="567"/>
        <end position="586"/>
    </location>
</feature>
<evidence type="ECO:0000256" key="2">
    <source>
        <dbReference type="ARBA" id="ARBA00022475"/>
    </source>
</evidence>
<feature type="transmembrane region" description="Helical" evidence="7">
    <location>
        <begin position="618"/>
        <end position="636"/>
    </location>
</feature>
<evidence type="ECO:0000256" key="6">
    <source>
        <dbReference type="SAM" id="MobiDB-lite"/>
    </source>
</evidence>
<dbReference type="PANTHER" id="PTHR30619">
    <property type="entry name" value="DNA INTERNALIZATION/COMPETENCE PROTEIN COMEC/REC2"/>
    <property type="match status" value="1"/>
</dbReference>
<feature type="transmembrane region" description="Helical" evidence="7">
    <location>
        <begin position="75"/>
        <end position="96"/>
    </location>
</feature>
<evidence type="ECO:0000256" key="5">
    <source>
        <dbReference type="ARBA" id="ARBA00023136"/>
    </source>
</evidence>
<comment type="subcellular location">
    <subcellularLocation>
        <location evidence="1">Cell membrane</location>
        <topology evidence="1">Multi-pass membrane protein</topology>
    </subcellularLocation>
</comment>
<evidence type="ECO:0000313" key="9">
    <source>
        <dbReference type="EMBL" id="PTQ51521.1"/>
    </source>
</evidence>
<feature type="compositionally biased region" description="Low complexity" evidence="6">
    <location>
        <begin position="116"/>
        <end position="127"/>
    </location>
</feature>
<feature type="region of interest" description="Disordered" evidence="6">
    <location>
        <begin position="815"/>
        <end position="849"/>
    </location>
</feature>
<reference evidence="9 10" key="1">
    <citation type="submission" date="2017-08" db="EMBL/GenBank/DDBJ databases">
        <title>Burning lignite coal seam in the remote Altai Mountains harbors a hydrogen-driven thermophilic microbial community.</title>
        <authorList>
            <person name="Kadnikov V.V."/>
            <person name="Mardanov A.V."/>
            <person name="Ivasenko D."/>
            <person name="Beletsky A.V."/>
            <person name="Karnachuk O.V."/>
            <person name="Ravin N.V."/>
        </authorList>
    </citation>
    <scope>NUCLEOTIDE SEQUENCE [LARGE SCALE GENOMIC DNA]</scope>
    <source>
        <strain evidence="9">AL31</strain>
    </source>
</reference>
<proteinExistence type="predicted"/>
<dbReference type="PANTHER" id="PTHR30619:SF7">
    <property type="entry name" value="BETA-LACTAMASE DOMAIN PROTEIN"/>
    <property type="match status" value="1"/>
</dbReference>
<feature type="region of interest" description="Disordered" evidence="6">
    <location>
        <begin position="172"/>
        <end position="192"/>
    </location>
</feature>
<gene>
    <name evidence="9" type="ORF">BLITH_1598</name>
</gene>
<feature type="region of interest" description="Disordered" evidence="6">
    <location>
        <begin position="116"/>
        <end position="135"/>
    </location>
</feature>
<dbReference type="NCBIfam" id="TIGR00360">
    <property type="entry name" value="ComEC_N-term"/>
    <property type="match status" value="1"/>
</dbReference>
<keyword evidence="2" id="KW-1003">Cell membrane</keyword>
<sequence length="876" mass="92991">MSLPSSQPPFASVSSWLCSPLCAPLPYALALVGGVGAVYLSGLAQAVWIVVTGAWSVALYAAEHPRIAATTRARTALLAAALCAWGSAFALGVGAAEIRQATYAREEAAFTRLLSESPPHAPASSPLSPTPHVPRSARELCGEAVVVGDPLNTPTGILVDLRLIAAGNCPPDIRDPAAQSGHDTRGEPSASERLAVPFTLRAHLRAPSEDARLELEALARGAVLRFRGNASPPAGPQNPGERDYRPWAHARGTVGELRADDVSLVTPPPFGERLRAEVRKTLDGVLDEGERRARTSSLGHEGAADARALLRAFLLGRTDDLSPEVRRDFAEAGAVHLLVVSGLHVGILAWGVYRLAGSVGIREGARRLSVLLFVGTYASLAADSPAVRRAAFATAAAAGAGLVRKRVDPLALLSFLCALELLSNPSQILRPGFGMTYLLTFAILRYAPTYAEHLRVHLPRPIAPFAFELATTLLVEPLVLPFLAATQGSWPSTSPLMNLVLLPLYAALLPFLAASWGGAVVASAFGAPGKVAGAYLLEPALGLVRLVQDAVAFLARMPGAQVPFAGVPPSLWILWTAALLGAYEVGVRHIHGRRFFPEPAPRPGEERAAIRRRRLRRAGIALGTLFLLLPPLVGLLDGLRLHPSPSVAAQRELPDAAEGPTLVALALTSASAVAAAYSDGAPEELFVFRPRGNLGARSTGENIPRPAAEERAQRAAFLGDVYDRIVPALRALGARSVRATWLGLEKEEADALRRALAHNFILADFTQHPSPEVGGAGIWRCGPFAIEENGFLYEREKGVPLVDLRPPAAVPRWESARPPLGRTPVFPEASEGADPSEPVLHPPDPGDPTPYPVRVWGAVRIRPAGDRVLLECLRPD</sequence>
<evidence type="ECO:0000256" key="7">
    <source>
        <dbReference type="SAM" id="Phobius"/>
    </source>
</evidence>
<keyword evidence="5 7" id="KW-0472">Membrane</keyword>
<evidence type="ECO:0000256" key="3">
    <source>
        <dbReference type="ARBA" id="ARBA00022692"/>
    </source>
</evidence>
<dbReference type="Pfam" id="PF03772">
    <property type="entry name" value="Competence"/>
    <property type="match status" value="1"/>
</dbReference>
<dbReference type="EMBL" id="PEBW01000005">
    <property type="protein sequence ID" value="PTQ51521.1"/>
    <property type="molecule type" value="Genomic_DNA"/>
</dbReference>
<dbReference type="Proteomes" id="UP000244016">
    <property type="component" value="Unassembled WGS sequence"/>
</dbReference>
<keyword evidence="4 7" id="KW-1133">Transmembrane helix</keyword>
<keyword evidence="3 7" id="KW-0812">Transmembrane</keyword>
<evidence type="ECO:0000256" key="4">
    <source>
        <dbReference type="ARBA" id="ARBA00022989"/>
    </source>
</evidence>
<feature type="domain" description="ComEC/Rec2-related protein" evidence="8">
    <location>
        <begin position="314"/>
        <end position="580"/>
    </location>
</feature>
<feature type="transmembrane region" description="Helical" evidence="7">
    <location>
        <begin position="504"/>
        <end position="527"/>
    </location>
</feature>
<dbReference type="InterPro" id="IPR052159">
    <property type="entry name" value="Competence_DNA_uptake"/>
</dbReference>
<comment type="caution">
    <text evidence="9">The sequence shown here is derived from an EMBL/GenBank/DDBJ whole genome shotgun (WGS) entry which is preliminary data.</text>
</comment>
<feature type="transmembrane region" description="Helical" evidence="7">
    <location>
        <begin position="21"/>
        <end position="40"/>
    </location>
</feature>
<feature type="compositionally biased region" description="Pro residues" evidence="6">
    <location>
        <begin position="840"/>
        <end position="849"/>
    </location>
</feature>
<feature type="transmembrane region" description="Helical" evidence="7">
    <location>
        <begin position="465"/>
        <end position="484"/>
    </location>
</feature>